<proteinExistence type="inferred from homology"/>
<name>A0ABD3PD06_9STRA</name>
<dbReference type="Proteomes" id="UP001530400">
    <property type="component" value="Unassembled WGS sequence"/>
</dbReference>
<comment type="caution">
    <text evidence="2">The sequence shown here is derived from an EMBL/GenBank/DDBJ whole genome shotgun (WGS) entry which is preliminary data.</text>
</comment>
<protein>
    <recommendedName>
        <fullName evidence="4">WASH complex subunit strumpellin</fullName>
    </recommendedName>
</protein>
<evidence type="ECO:0000313" key="2">
    <source>
        <dbReference type="EMBL" id="KAL3785091.1"/>
    </source>
</evidence>
<keyword evidence="3" id="KW-1185">Reference proteome</keyword>
<comment type="similarity">
    <text evidence="1">Belongs to the strumpellin family.</text>
</comment>
<reference evidence="2 3" key="1">
    <citation type="submission" date="2024-10" db="EMBL/GenBank/DDBJ databases">
        <title>Updated reference genomes for cyclostephanoid diatoms.</title>
        <authorList>
            <person name="Roberts W.R."/>
            <person name="Alverson A.J."/>
        </authorList>
    </citation>
    <scope>NUCLEOTIDE SEQUENCE [LARGE SCALE GENOMIC DNA]</scope>
    <source>
        <strain evidence="2 3">AJA010-31</strain>
    </source>
</reference>
<dbReference type="EMBL" id="JALLPJ020000703">
    <property type="protein sequence ID" value="KAL3785091.1"/>
    <property type="molecule type" value="Genomic_DNA"/>
</dbReference>
<dbReference type="InterPro" id="IPR019393">
    <property type="entry name" value="WASH_strumpellin"/>
</dbReference>
<accession>A0ABD3PD06</accession>
<gene>
    <name evidence="2" type="ORF">ACHAWO_000298</name>
</gene>
<dbReference type="AlphaFoldDB" id="A0ABD3PD06"/>
<evidence type="ECO:0000313" key="3">
    <source>
        <dbReference type="Proteomes" id="UP001530400"/>
    </source>
</evidence>
<dbReference type="PANTHER" id="PTHR15691">
    <property type="entry name" value="WASH COMPLEX SUBUNIT 5"/>
    <property type="match status" value="1"/>
</dbReference>
<sequence>MEQNNKSNGSSQFLAPQNLCGQTLLSIVGRGHSILADIRILSERVPPAFLAAAHLDDKPEEDTAPSGLFGYFSAPPKPTKRIDDEPQDTEDVNKYVPFLFDFSYLHNPEEWEANLAIIPQTEPSQESLADLEREFAINHKSIIEEFYNLFYLIYEYSVEVNQFASDLSKGYFIQYTVESVLLDGDGRALLCEAVWLYGVMLIMMERFLPGSIRERLIIAYFRFCGRDGDISRIDTICKLCKSTGVKPIKSGSISFATDKSFKYPMEEDILFARYPVPIDLVRNIVGALMSDDIYQQASVFPNIDHRSIRLSRQASMLYVILFFDPVVLRDEPGKLREVVDKYFHDNWVVHVYAGLTADLSLEWNDRFPAAKSALDNALVIDNVKRLHIQNAKLIGQCMAELRAYLTMGILTDKFVLDNKHDLLNCIRRCNIAARWRILHRRCATQEYREIVCATSETLTTDPKLEGDFVVTDAHVVSLLLLSSQLEMQLKEIIRDLLDKKENIWVTCREQASEIMNDLAGYFKGDQTLARVSRHDGLISWFSAMADEICELTYESGDHFTVTGRRIQLCVQALEDVEHYDLVDRDVQVKSFLSEARELLLQMARVVSMNETICGDIKWISDMSYGIESVKSYVTIIHTRVIKDPSNVALLQGFFLKLSSSLDGPVERLKQLNSPKVGKVTGYYSSELVSFVRKVLEIVPVSVFGLLVQISDIFERRLLGLPKKVAADQLITYAQMGERYKLSLMTHEISMFADGILGMENLLVGGVEVNPRKLMDDGLRKEIVQHISELMNNILQFDFSADAETTSSMIKHHQSSMKSLASLSQRLDGFQNALSCIEDFVAINSSKIWHEEVSRIISYNVEQEVNKYLLKKVLDSDSKFQSKIVPIPKFPKTQNEPSCINFMGRVMSMMVKITETQCTTYSLERGGWFMSDDGTEICGLKFVSLLRDSIGVYGLVGIDRLLSYRILHELHRFVKFFKTNVSKHGVLLEQLRDGLYPEWKTPDNAISIYAHGTRKTEMLMLPMLTCFRRVGQAQLLRRMIRFELQRSARVDAKAIQQAVSTLNASLLSSIPEFKDAPDDMKKLFETTTAVGHGDPMDTIFMATDPLEGLPLLLLFFVITYVPKMKYDPRYGALSKVKFGYGIDGWPIIAGAATVLKQFHPSYAKSFLVYIGQFIRVSVQTYAEKKAKKDENSRIAQDLKSTIVLLRSLCDISNLPPSILHEHVPQYLLEMCGSL</sequence>
<organism evidence="2 3">
    <name type="scientific">Cyclotella atomus</name>
    <dbReference type="NCBI Taxonomy" id="382360"/>
    <lineage>
        <taxon>Eukaryota</taxon>
        <taxon>Sar</taxon>
        <taxon>Stramenopiles</taxon>
        <taxon>Ochrophyta</taxon>
        <taxon>Bacillariophyta</taxon>
        <taxon>Coscinodiscophyceae</taxon>
        <taxon>Thalassiosirophycidae</taxon>
        <taxon>Stephanodiscales</taxon>
        <taxon>Stephanodiscaceae</taxon>
        <taxon>Cyclotella</taxon>
    </lineage>
</organism>
<evidence type="ECO:0008006" key="4">
    <source>
        <dbReference type="Google" id="ProtNLM"/>
    </source>
</evidence>
<dbReference type="Pfam" id="PF10266">
    <property type="entry name" value="Strumpellin"/>
    <property type="match status" value="1"/>
</dbReference>
<evidence type="ECO:0000256" key="1">
    <source>
        <dbReference type="ARBA" id="ARBA00006224"/>
    </source>
</evidence>
<dbReference type="PANTHER" id="PTHR15691:SF6">
    <property type="entry name" value="WASH COMPLEX SUBUNIT 5"/>
    <property type="match status" value="1"/>
</dbReference>